<sequence>MLDKFIAHRGISKIYPENTAASIKAAKKAGIGSIEIDVMTLRDLVPIVFHDFTFDRCTNISGRVKSYFYQEVSTTDIGSWFSPKFKKEKLMTLKEVLFLIKRLNLKLNLEIKEEENDDSVKVILDVIKEAEFNYNKLIISSFNQNILSSIKRIDSKINIGCLFEKVPPNWQNLCSNLCSKTIICDGHLLKKEQCLRVLKNDFLFIVTLSTTNI</sequence>
<dbReference type="Gene3D" id="3.20.20.190">
    <property type="entry name" value="Phosphatidylinositol (PI) phosphodiesterase"/>
    <property type="match status" value="1"/>
</dbReference>
<dbReference type="PROSITE" id="PS51704">
    <property type="entry name" value="GP_PDE"/>
    <property type="match status" value="1"/>
</dbReference>
<dbReference type="GO" id="GO:0006629">
    <property type="term" value="P:lipid metabolic process"/>
    <property type="evidence" value="ECO:0007669"/>
    <property type="project" value="InterPro"/>
</dbReference>
<dbReference type="PANTHER" id="PTHR46211">
    <property type="entry name" value="GLYCEROPHOSPHORYL DIESTER PHOSPHODIESTERASE"/>
    <property type="match status" value="1"/>
</dbReference>
<accession>A0A220VC44</accession>
<keyword evidence="3" id="KW-1185">Reference proteome</keyword>
<gene>
    <name evidence="2" type="ORF">CF386_02350</name>
</gene>
<dbReference type="EMBL" id="CP022355">
    <property type="protein sequence ID" value="ASK77967.1"/>
    <property type="molecule type" value="Genomic_DNA"/>
</dbReference>
<dbReference type="AlphaFoldDB" id="A0A220VC44"/>
<evidence type="ECO:0000313" key="2">
    <source>
        <dbReference type="EMBL" id="ASK77967.1"/>
    </source>
</evidence>
<name>A0A220VC44_9GAMM</name>
<protein>
    <submittedName>
        <fullName evidence="2">Glycerophosphoryl diester phosphodiesterase</fullName>
    </submittedName>
</protein>
<dbReference type="PANTHER" id="PTHR46211:SF14">
    <property type="entry name" value="GLYCEROPHOSPHODIESTER PHOSPHODIESTERASE"/>
    <property type="match status" value="1"/>
</dbReference>
<dbReference type="GO" id="GO:0008081">
    <property type="term" value="F:phosphoric diester hydrolase activity"/>
    <property type="evidence" value="ECO:0007669"/>
    <property type="project" value="InterPro"/>
</dbReference>
<proteinExistence type="predicted"/>
<dbReference type="InterPro" id="IPR017946">
    <property type="entry name" value="PLC-like_Pdiesterase_TIM-brl"/>
</dbReference>
<dbReference type="Proteomes" id="UP000242175">
    <property type="component" value="Chromosome large"/>
</dbReference>
<feature type="domain" description="GP-PDE" evidence="1">
    <location>
        <begin position="3"/>
        <end position="213"/>
    </location>
</feature>
<dbReference type="KEGG" id="pmai:CF386_02350"/>
<evidence type="ECO:0000259" key="1">
    <source>
        <dbReference type="PROSITE" id="PS51704"/>
    </source>
</evidence>
<dbReference type="InterPro" id="IPR030395">
    <property type="entry name" value="GP_PDE_dom"/>
</dbReference>
<dbReference type="RefSeq" id="WP_089072877.1">
    <property type="nucleotide sequence ID" value="NZ_CP022355.1"/>
</dbReference>
<dbReference type="OrthoDB" id="9795622at2"/>
<dbReference type="SUPFAM" id="SSF51695">
    <property type="entry name" value="PLC-like phosphodiesterases"/>
    <property type="match status" value="1"/>
</dbReference>
<reference evidence="2 3" key="1">
    <citation type="journal article" date="2016" name="Int. J. Syst. Evol. Microbiol.">
        <title>Paraphotobacterium marinum gen. nov., sp. nov., a member of the family Vibrionaceae, isolated from surface seawater.</title>
        <authorList>
            <person name="Huang Z."/>
            <person name="Dong C."/>
            <person name="Shao Z."/>
        </authorList>
    </citation>
    <scope>NUCLEOTIDE SEQUENCE [LARGE SCALE GENOMIC DNA]</scope>
    <source>
        <strain evidence="2 3">NSCS20N07D</strain>
    </source>
</reference>
<evidence type="ECO:0000313" key="3">
    <source>
        <dbReference type="Proteomes" id="UP000242175"/>
    </source>
</evidence>
<dbReference type="Pfam" id="PF03009">
    <property type="entry name" value="GDPD"/>
    <property type="match status" value="1"/>
</dbReference>
<organism evidence="2 3">
    <name type="scientific">Paraphotobacterium marinum</name>
    <dbReference type="NCBI Taxonomy" id="1755811"/>
    <lineage>
        <taxon>Bacteria</taxon>
        <taxon>Pseudomonadati</taxon>
        <taxon>Pseudomonadota</taxon>
        <taxon>Gammaproteobacteria</taxon>
        <taxon>Vibrionales</taxon>
        <taxon>Vibrionaceae</taxon>
        <taxon>Paraphotobacterium</taxon>
    </lineage>
</organism>